<comment type="subcellular location">
    <subcellularLocation>
        <location evidence="1">Membrane</location>
    </subcellularLocation>
</comment>
<comment type="caution">
    <text evidence="7">The sequence shown here is derived from an EMBL/GenBank/DDBJ whole genome shotgun (WGS) entry which is preliminary data.</text>
</comment>
<keyword evidence="3" id="KW-0328">Glycosyltransferase</keyword>
<feature type="region of interest" description="Disordered" evidence="6">
    <location>
        <begin position="245"/>
        <end position="314"/>
    </location>
</feature>
<feature type="region of interest" description="Disordered" evidence="6">
    <location>
        <begin position="397"/>
        <end position="416"/>
    </location>
</feature>
<feature type="compositionally biased region" description="Low complexity" evidence="6">
    <location>
        <begin position="273"/>
        <end position="309"/>
    </location>
</feature>
<organism evidence="7 8">
    <name type="scientific">Polarella glacialis</name>
    <name type="common">Dinoflagellate</name>
    <dbReference type="NCBI Taxonomy" id="89957"/>
    <lineage>
        <taxon>Eukaryota</taxon>
        <taxon>Sar</taxon>
        <taxon>Alveolata</taxon>
        <taxon>Dinophyceae</taxon>
        <taxon>Suessiales</taxon>
        <taxon>Suessiaceae</taxon>
        <taxon>Polarella</taxon>
    </lineage>
</organism>
<feature type="non-terminal residue" evidence="7">
    <location>
        <position position="816"/>
    </location>
</feature>
<evidence type="ECO:0000313" key="8">
    <source>
        <dbReference type="Proteomes" id="UP000626109"/>
    </source>
</evidence>
<dbReference type="PANTHER" id="PTHR32301">
    <property type="entry name" value="COUNTIN RECEPTOR CNR3-RELATED"/>
    <property type="match status" value="1"/>
</dbReference>
<feature type="compositionally biased region" description="Basic and acidic residues" evidence="6">
    <location>
        <begin position="256"/>
        <end position="266"/>
    </location>
</feature>
<evidence type="ECO:0000313" key="7">
    <source>
        <dbReference type="EMBL" id="CAE8648857.1"/>
    </source>
</evidence>
<evidence type="ECO:0000256" key="2">
    <source>
        <dbReference type="ARBA" id="ARBA00007647"/>
    </source>
</evidence>
<feature type="compositionally biased region" description="Low complexity" evidence="6">
    <location>
        <begin position="398"/>
        <end position="409"/>
    </location>
</feature>
<gene>
    <name evidence="7" type="ORF">PGLA2088_LOCUS6937</name>
</gene>
<protein>
    <submittedName>
        <fullName evidence="7">Uncharacterized protein</fullName>
    </submittedName>
</protein>
<dbReference type="PANTHER" id="PTHR32301:SF6">
    <property type="entry name" value="GOLVESIN-RELATED"/>
    <property type="match status" value="1"/>
</dbReference>
<dbReference type="InterPro" id="IPR053259">
    <property type="entry name" value="Golvesin-related_Golgi"/>
</dbReference>
<reference evidence="7" key="1">
    <citation type="submission" date="2021-02" db="EMBL/GenBank/DDBJ databases">
        <authorList>
            <person name="Dougan E. K."/>
            <person name="Rhodes N."/>
            <person name="Thang M."/>
            <person name="Chan C."/>
        </authorList>
    </citation>
    <scope>NUCLEOTIDE SEQUENCE</scope>
</reference>
<dbReference type="Proteomes" id="UP000626109">
    <property type="component" value="Unassembled WGS sequence"/>
</dbReference>
<evidence type="ECO:0000256" key="4">
    <source>
        <dbReference type="ARBA" id="ARBA00022679"/>
    </source>
</evidence>
<evidence type="ECO:0000256" key="6">
    <source>
        <dbReference type="SAM" id="MobiDB-lite"/>
    </source>
</evidence>
<evidence type="ECO:0000256" key="5">
    <source>
        <dbReference type="ARBA" id="ARBA00023136"/>
    </source>
</evidence>
<comment type="similarity">
    <text evidence="2">Belongs to the glycosyltransferase 92 family.</text>
</comment>
<feature type="region of interest" description="Disordered" evidence="6">
    <location>
        <begin position="481"/>
        <end position="503"/>
    </location>
</feature>
<name>A0A813IFP6_POLGL</name>
<dbReference type="InterPro" id="IPR008166">
    <property type="entry name" value="Glyco_transf_92"/>
</dbReference>
<evidence type="ECO:0000256" key="1">
    <source>
        <dbReference type="ARBA" id="ARBA00004370"/>
    </source>
</evidence>
<keyword evidence="4" id="KW-0808">Transferase</keyword>
<dbReference type="AlphaFoldDB" id="A0A813IFP6"/>
<dbReference type="EMBL" id="CAJNNW010007032">
    <property type="protein sequence ID" value="CAE8648857.1"/>
    <property type="molecule type" value="Genomic_DNA"/>
</dbReference>
<keyword evidence="5" id="KW-0472">Membrane</keyword>
<accession>A0A813IFP6</accession>
<dbReference type="Pfam" id="PF01697">
    <property type="entry name" value="Glyco_transf_92"/>
    <property type="match status" value="1"/>
</dbReference>
<evidence type="ECO:0000256" key="3">
    <source>
        <dbReference type="ARBA" id="ARBA00022676"/>
    </source>
</evidence>
<proteinExistence type="inferred from homology"/>
<sequence>MLAKSVALTVTTLLAKSEDSVLGLKDAFSASWLLSMQFSTENLTALLEAGYGQPPYNTNNATRAAFWEGASEAFDGSEPYWFACRAEAGAAAFWDVLRRDIHAPLSEDGRRFLEALLLDAQLAECIYGRSVVILRAFAEGMLMTSFGAARTAELLQELQDINRKSFETLVLSGWAPALMASLDEARERCEGLLDHNSNSNNNNNNTNALLDELDHDEEGALRRPCKDIEMCCLDLEGTMKTSRFKALTQHRKTRRESRFSKRRGDEIAITSHNNNTTNNNNNSNNTTNNNNNSNSNNNNNSSNSNNNNNKQPGEERLTDAVYGLRPCAVGSVFFPQWSLKDHENSAQSQRPGWLAHVTAASIRWSKDKAPCTDPEHDDFLALELLVFVQGETVSFYGPQQDAQVPPQDQGRAGGKYADSHCHHDSLTLMLERLTCVWPSGAEREAVQGPVSHWGTIVQCAVPAGADEDALAELYDGFSEEDSTAHDSCSQEAAGTGGGGGRSVAVRLQSGKAGTQSPLLQLCARRPEPRRRLVSCSQPLFNAAGMEAREPFLLQDWVNFHVALGIDHFHIYDLDGSFSKMVRPLQASGRVTYTPHFASKFSAELHQASTELNPYCLTPQAQDHCLFTWRGRADWVVFLTSPDVFLWSSVLAARPAWDLTALLDQPVERESHSDGSVEEVSLQAEWELYAGAFIRQVHFGGPPEPDTESVLERFMWRERDVAFPVGSYEFPLVQPWNGGLMNVINFTGRGLGHKMFRFHVDTLRADHFVDIFRPRCQACNIRDGAKLSLVDAILTQRLPQNGVPRSAAAAPAEAKPK</sequence>
<dbReference type="GO" id="GO:0016020">
    <property type="term" value="C:membrane"/>
    <property type="evidence" value="ECO:0007669"/>
    <property type="project" value="UniProtKB-SubCell"/>
</dbReference>
<dbReference type="GO" id="GO:0016757">
    <property type="term" value="F:glycosyltransferase activity"/>
    <property type="evidence" value="ECO:0007669"/>
    <property type="project" value="UniProtKB-KW"/>
</dbReference>